<dbReference type="InterPro" id="IPR052374">
    <property type="entry name" value="SERAC1"/>
</dbReference>
<reference evidence="8 9" key="1">
    <citation type="submission" date="2017-06" db="EMBL/GenBank/DDBJ databases">
        <title>Comparative genomic analysis of Ambrosia Fusariam Clade fungi.</title>
        <authorList>
            <person name="Stajich J.E."/>
            <person name="Carrillo J."/>
            <person name="Kijimoto T."/>
            <person name="Eskalen A."/>
            <person name="O'Donnell K."/>
            <person name="Kasson M."/>
        </authorList>
    </citation>
    <scope>NUCLEOTIDE SEQUENCE [LARGE SCALE GENOMIC DNA]</scope>
    <source>
        <strain evidence="8 9">NRRL62579</strain>
    </source>
</reference>
<evidence type="ECO:0000256" key="3">
    <source>
        <dbReference type="ARBA" id="ARBA00004370"/>
    </source>
</evidence>
<evidence type="ECO:0000256" key="4">
    <source>
        <dbReference type="ARBA" id="ARBA00022824"/>
    </source>
</evidence>
<feature type="region of interest" description="Disordered" evidence="7">
    <location>
        <begin position="1"/>
        <end position="24"/>
    </location>
</feature>
<dbReference type="EMBL" id="NKCK01000117">
    <property type="protein sequence ID" value="RSL98222.1"/>
    <property type="molecule type" value="Genomic_DNA"/>
</dbReference>
<dbReference type="GO" id="GO:0016020">
    <property type="term" value="C:membrane"/>
    <property type="evidence" value="ECO:0007669"/>
    <property type="project" value="UniProtKB-SubCell"/>
</dbReference>
<organism evidence="8 9">
    <name type="scientific">Fusarium oligoseptatum</name>
    <dbReference type="NCBI Taxonomy" id="2604345"/>
    <lineage>
        <taxon>Eukaryota</taxon>
        <taxon>Fungi</taxon>
        <taxon>Dikarya</taxon>
        <taxon>Ascomycota</taxon>
        <taxon>Pezizomycotina</taxon>
        <taxon>Sordariomycetes</taxon>
        <taxon>Hypocreomycetidae</taxon>
        <taxon>Hypocreales</taxon>
        <taxon>Nectriaceae</taxon>
        <taxon>Fusarium</taxon>
        <taxon>Fusarium solani species complex</taxon>
    </lineage>
</organism>
<dbReference type="GO" id="GO:0005739">
    <property type="term" value="C:mitochondrion"/>
    <property type="evidence" value="ECO:0007669"/>
    <property type="project" value="UniProtKB-SubCell"/>
</dbReference>
<dbReference type="Gene3D" id="3.40.50.1820">
    <property type="entry name" value="alpha/beta hydrolase"/>
    <property type="match status" value="1"/>
</dbReference>
<proteinExistence type="predicted"/>
<keyword evidence="6" id="KW-0472">Membrane</keyword>
<dbReference type="Proteomes" id="UP000287144">
    <property type="component" value="Unassembled WGS sequence"/>
</dbReference>
<keyword evidence="5" id="KW-0496">Mitochondrion</keyword>
<dbReference type="PANTHER" id="PTHR48182">
    <property type="entry name" value="PROTEIN SERAC1"/>
    <property type="match status" value="1"/>
</dbReference>
<evidence type="ECO:0000256" key="5">
    <source>
        <dbReference type="ARBA" id="ARBA00023128"/>
    </source>
</evidence>
<name>A0A428T8A1_9HYPO</name>
<sequence length="238" mass="26594">MSTRSQSPLPVPRDRGLESLEPQPTSNCIGNSIVLVHGRQGSGRATWTHADYHIFWPDWLVDDIKNAGVFTLSYDSTVKYYQSAASTVTIDNYSDNLLADLSDMREKTGSCDLPIFFIAHNLGGLVWANALVRTLQKTEPDTKNVAEMTRGILFLGTPHEGSDLAKWADLFAIFLGIEKGSGAQKNIKFLMTDSTKLRELSENLAALLRRRNESGDPMQKINVVCFWEERSMKILKAK</sequence>
<keyword evidence="9" id="KW-1185">Reference proteome</keyword>
<evidence type="ECO:0000256" key="1">
    <source>
        <dbReference type="ARBA" id="ARBA00004173"/>
    </source>
</evidence>
<dbReference type="InterPro" id="IPR029058">
    <property type="entry name" value="AB_hydrolase_fold"/>
</dbReference>
<evidence type="ECO:0000256" key="2">
    <source>
        <dbReference type="ARBA" id="ARBA00004240"/>
    </source>
</evidence>
<dbReference type="PANTHER" id="PTHR48182:SF2">
    <property type="entry name" value="PROTEIN SERAC1"/>
    <property type="match status" value="1"/>
</dbReference>
<gene>
    <name evidence="8" type="ORF">CEP52_010431</name>
</gene>
<evidence type="ECO:0008006" key="10">
    <source>
        <dbReference type="Google" id="ProtNLM"/>
    </source>
</evidence>
<accession>A0A428T8A1</accession>
<evidence type="ECO:0000313" key="8">
    <source>
        <dbReference type="EMBL" id="RSL98222.1"/>
    </source>
</evidence>
<keyword evidence="4" id="KW-0256">Endoplasmic reticulum</keyword>
<comment type="subcellular location">
    <subcellularLocation>
        <location evidence="2">Endoplasmic reticulum</location>
    </subcellularLocation>
    <subcellularLocation>
        <location evidence="3">Membrane</location>
    </subcellularLocation>
    <subcellularLocation>
        <location evidence="1">Mitochondrion</location>
    </subcellularLocation>
</comment>
<evidence type="ECO:0000256" key="6">
    <source>
        <dbReference type="ARBA" id="ARBA00023136"/>
    </source>
</evidence>
<evidence type="ECO:0000256" key="7">
    <source>
        <dbReference type="SAM" id="MobiDB-lite"/>
    </source>
</evidence>
<protein>
    <recommendedName>
        <fullName evidence="10">DUF676 domain-containing protein</fullName>
    </recommendedName>
</protein>
<dbReference type="SUPFAM" id="SSF53474">
    <property type="entry name" value="alpha/beta-Hydrolases"/>
    <property type="match status" value="1"/>
</dbReference>
<dbReference type="GO" id="GO:0005783">
    <property type="term" value="C:endoplasmic reticulum"/>
    <property type="evidence" value="ECO:0007669"/>
    <property type="project" value="UniProtKB-SubCell"/>
</dbReference>
<dbReference type="AlphaFoldDB" id="A0A428T8A1"/>
<evidence type="ECO:0000313" key="9">
    <source>
        <dbReference type="Proteomes" id="UP000287144"/>
    </source>
</evidence>
<comment type="caution">
    <text evidence="8">The sequence shown here is derived from an EMBL/GenBank/DDBJ whole genome shotgun (WGS) entry which is preliminary data.</text>
</comment>